<gene>
    <name evidence="1" type="ORF">SAMN06295900_10271</name>
</gene>
<accession>A0A1X7CW70</accession>
<name>A0A1X7CW70_TRICW</name>
<evidence type="ECO:0008006" key="3">
    <source>
        <dbReference type="Google" id="ProtNLM"/>
    </source>
</evidence>
<dbReference type="EMBL" id="FXAH01000002">
    <property type="protein sequence ID" value="SMF04223.1"/>
    <property type="molecule type" value="Genomic_DNA"/>
</dbReference>
<dbReference type="Proteomes" id="UP000192911">
    <property type="component" value="Unassembled WGS sequence"/>
</dbReference>
<evidence type="ECO:0000313" key="2">
    <source>
        <dbReference type="Proteomes" id="UP000192911"/>
    </source>
</evidence>
<proteinExistence type="predicted"/>
<reference evidence="2" key="1">
    <citation type="submission" date="2017-04" db="EMBL/GenBank/DDBJ databases">
        <authorList>
            <person name="Varghese N."/>
            <person name="Submissions S."/>
        </authorList>
    </citation>
    <scope>NUCLEOTIDE SEQUENCE [LARGE SCALE GENOMIC DNA]</scope>
    <source>
        <strain evidence="2">Ballard 720</strain>
    </source>
</reference>
<sequence length="376" mass="41262">MRVARPAVLGGVRGMSQTTMQTCDSRCMHEQVQRPTLPAIVPCALVYLDYAAAASPNCRSADPSTYIRQAACLNRSLLAAGMPRLNVYTNAPDAVAAEWAALPDAAARPAVHLLTTTRSDLPKNTPFYAAHFKLDLMMQVAQTLPPDALFLLLDTDMVAMRGLDAALVARSARLGAGVFDISDQVFPAYGSERVIADLERVAGGPLVNPRWYGGEFLLCTQAFLALLVEQGRACFGRYLAAVRHLHHHGDEAFISAALCLLAQAGHAFVEVGAYQAVGRHWPGNTHRNLYWFSRCAFVHLPGSKSLIEREARRDKFDPACVWRALVWRHRLGRARAALKPFVRMATLPAWRRLLAPARRTGETKLEAAKRDISGNA</sequence>
<dbReference type="AlphaFoldDB" id="A0A1X7CW70"/>
<organism evidence="1 2">
    <name type="scientific">Trinickia caryophylli</name>
    <name type="common">Paraburkholderia caryophylli</name>
    <dbReference type="NCBI Taxonomy" id="28094"/>
    <lineage>
        <taxon>Bacteria</taxon>
        <taxon>Pseudomonadati</taxon>
        <taxon>Pseudomonadota</taxon>
        <taxon>Betaproteobacteria</taxon>
        <taxon>Burkholderiales</taxon>
        <taxon>Burkholderiaceae</taxon>
        <taxon>Trinickia</taxon>
    </lineage>
</organism>
<keyword evidence="2" id="KW-1185">Reference proteome</keyword>
<protein>
    <recommendedName>
        <fullName evidence="3">Glycosyl transferase family 8</fullName>
    </recommendedName>
</protein>
<evidence type="ECO:0000313" key="1">
    <source>
        <dbReference type="EMBL" id="SMF04223.1"/>
    </source>
</evidence>